<feature type="domain" description="Aminotransferase class V" evidence="9">
    <location>
        <begin position="35"/>
        <end position="404"/>
    </location>
</feature>
<keyword evidence="4 8" id="KW-0808">Transferase</keyword>
<dbReference type="NCBIfam" id="TIGR01979">
    <property type="entry name" value="sufS"/>
    <property type="match status" value="1"/>
</dbReference>
<keyword evidence="5 8" id="KW-0663">Pyridoxal phosphate</keyword>
<dbReference type="InterPro" id="IPR015421">
    <property type="entry name" value="PyrdxlP-dep_Trfase_major"/>
</dbReference>
<dbReference type="GO" id="GO:0006534">
    <property type="term" value="P:cysteine metabolic process"/>
    <property type="evidence" value="ECO:0007669"/>
    <property type="project" value="UniProtKB-UniRule"/>
</dbReference>
<dbReference type="PIRSF" id="PIRSF005572">
    <property type="entry name" value="NifS"/>
    <property type="match status" value="1"/>
</dbReference>
<proteinExistence type="inferred from homology"/>
<comment type="similarity">
    <text evidence="3 8">Belongs to the class-V pyridoxal-phosphate-dependent aminotransferase family. Csd subfamily.</text>
</comment>
<evidence type="ECO:0000256" key="8">
    <source>
        <dbReference type="RuleBase" id="RU004506"/>
    </source>
</evidence>
<dbReference type="EMBL" id="PDUD01000023">
    <property type="protein sequence ID" value="PHN04932.1"/>
    <property type="molecule type" value="Genomic_DNA"/>
</dbReference>
<dbReference type="GO" id="GO:0031071">
    <property type="term" value="F:cysteine desulfurase activity"/>
    <property type="evidence" value="ECO:0007669"/>
    <property type="project" value="UniProtKB-UniRule"/>
</dbReference>
<gene>
    <name evidence="10" type="ORF">CRP01_18035</name>
</gene>
<dbReference type="CDD" id="cd06453">
    <property type="entry name" value="SufS_like"/>
    <property type="match status" value="1"/>
</dbReference>
<dbReference type="InterPro" id="IPR010970">
    <property type="entry name" value="Cys_dSase_SufS"/>
</dbReference>
<dbReference type="RefSeq" id="WP_099151477.1">
    <property type="nucleotide sequence ID" value="NZ_PDUD01000023.1"/>
</dbReference>
<organism evidence="10 11">
    <name type="scientific">Flavilitoribacter nigricans (strain ATCC 23147 / DSM 23189 / NBRC 102662 / NCIMB 1420 / SS-2)</name>
    <name type="common">Lewinella nigricans</name>
    <dbReference type="NCBI Taxonomy" id="1122177"/>
    <lineage>
        <taxon>Bacteria</taxon>
        <taxon>Pseudomonadati</taxon>
        <taxon>Bacteroidota</taxon>
        <taxon>Saprospiria</taxon>
        <taxon>Saprospirales</taxon>
        <taxon>Lewinellaceae</taxon>
        <taxon>Flavilitoribacter</taxon>
    </lineage>
</organism>
<dbReference type="Pfam" id="PF00266">
    <property type="entry name" value="Aminotran_5"/>
    <property type="match status" value="1"/>
</dbReference>
<dbReference type="PANTHER" id="PTHR43586:SF8">
    <property type="entry name" value="CYSTEINE DESULFURASE 1, CHLOROPLASTIC"/>
    <property type="match status" value="1"/>
</dbReference>
<evidence type="ECO:0000256" key="7">
    <source>
        <dbReference type="RuleBase" id="RU004504"/>
    </source>
</evidence>
<dbReference type="PROSITE" id="PS00595">
    <property type="entry name" value="AA_TRANSFER_CLASS_5"/>
    <property type="match status" value="1"/>
</dbReference>
<comment type="catalytic activity">
    <reaction evidence="6 8">
        <text>(sulfur carrier)-H + L-cysteine = (sulfur carrier)-SH + L-alanine</text>
        <dbReference type="Rhea" id="RHEA:43892"/>
        <dbReference type="Rhea" id="RHEA-COMP:14737"/>
        <dbReference type="Rhea" id="RHEA-COMP:14739"/>
        <dbReference type="ChEBI" id="CHEBI:29917"/>
        <dbReference type="ChEBI" id="CHEBI:35235"/>
        <dbReference type="ChEBI" id="CHEBI:57972"/>
        <dbReference type="ChEBI" id="CHEBI:64428"/>
        <dbReference type="EC" id="2.8.1.7"/>
    </reaction>
</comment>
<dbReference type="PANTHER" id="PTHR43586">
    <property type="entry name" value="CYSTEINE DESULFURASE"/>
    <property type="match status" value="1"/>
</dbReference>
<sequence>MNKTATDIANPVLDIQKIRADFPLLEREMNGKPIVFLDSAASSQKPRQVIEAMDEYYRQQHANVHRGVYQLSQEATDAFERARELVRAFINAPTDKEIIFTRGTTEGINLVASSFGRQFLREGDEVIVSHLEHHSNIVPWQLICEQQGASLRVIPVTESGEFDMAAFRELLSDRTKIVAVNHVSNALGTVNPVEEIIREAHARDIPVLLDGAQAIPHMKVDVQELDVDFYAFSGHKMLGPTGIGILYGKSKWLEAMPPYHGGGEMIHTVSFEKTTYAELPHKFEAGTPDIAGAVGLGAAVEYMMEIGPDVIGQHEHSLLEYATAQLLEIEGLKIYGTADNKAGVISFLVEDIHPYDLGTLLDKQGIAVRTGHHCAQPLMDRYGIPGTVRASFAVYNNREDVDKLVAGVKRAVNMLR</sequence>
<dbReference type="InterPro" id="IPR015422">
    <property type="entry name" value="PyrdxlP-dep_Trfase_small"/>
</dbReference>
<evidence type="ECO:0000256" key="3">
    <source>
        <dbReference type="ARBA" id="ARBA00010447"/>
    </source>
</evidence>
<dbReference type="InterPro" id="IPR000192">
    <property type="entry name" value="Aminotrans_V_dom"/>
</dbReference>
<accession>A0A2D0N8U5</accession>
<evidence type="ECO:0000313" key="11">
    <source>
        <dbReference type="Proteomes" id="UP000223913"/>
    </source>
</evidence>
<evidence type="ECO:0000313" key="10">
    <source>
        <dbReference type="EMBL" id="PHN04932.1"/>
    </source>
</evidence>
<dbReference type="AlphaFoldDB" id="A0A2D0N8U5"/>
<dbReference type="Gene3D" id="3.90.1150.10">
    <property type="entry name" value="Aspartate Aminotransferase, domain 1"/>
    <property type="match status" value="1"/>
</dbReference>
<dbReference type="Proteomes" id="UP000223913">
    <property type="component" value="Unassembled WGS sequence"/>
</dbReference>
<dbReference type="InterPro" id="IPR016454">
    <property type="entry name" value="Cysteine_dSase"/>
</dbReference>
<evidence type="ECO:0000256" key="6">
    <source>
        <dbReference type="ARBA" id="ARBA00050776"/>
    </source>
</evidence>
<dbReference type="EC" id="2.8.1.7" evidence="8"/>
<dbReference type="InterPro" id="IPR015424">
    <property type="entry name" value="PyrdxlP-dep_Trfase"/>
</dbReference>
<evidence type="ECO:0000256" key="5">
    <source>
        <dbReference type="ARBA" id="ARBA00022898"/>
    </source>
</evidence>
<evidence type="ECO:0000256" key="2">
    <source>
        <dbReference type="ARBA" id="ARBA00002824"/>
    </source>
</evidence>
<keyword evidence="11" id="KW-1185">Reference proteome</keyword>
<dbReference type="InterPro" id="IPR020578">
    <property type="entry name" value="Aminotrans_V_PyrdxlP_BS"/>
</dbReference>
<evidence type="ECO:0000259" key="9">
    <source>
        <dbReference type="Pfam" id="PF00266"/>
    </source>
</evidence>
<evidence type="ECO:0000256" key="1">
    <source>
        <dbReference type="ARBA" id="ARBA00001933"/>
    </source>
</evidence>
<comment type="function">
    <text evidence="2 8">Catalyzes the removal of elemental sulfur and selenium atoms from L-cysteine, L-cystine, L-selenocysteine, and L-selenocystine to produce L-alanine.</text>
</comment>
<reference evidence="10 11" key="1">
    <citation type="submission" date="2017-10" db="EMBL/GenBank/DDBJ databases">
        <title>The draft genome sequence of Lewinella nigricans NBRC 102662.</title>
        <authorList>
            <person name="Wang K."/>
        </authorList>
    </citation>
    <scope>NUCLEOTIDE SEQUENCE [LARGE SCALE GENOMIC DNA]</scope>
    <source>
        <strain evidence="10 11">NBRC 102662</strain>
    </source>
</reference>
<comment type="cofactor">
    <cofactor evidence="1 7">
        <name>pyridoxal 5'-phosphate</name>
        <dbReference type="ChEBI" id="CHEBI:597326"/>
    </cofactor>
</comment>
<dbReference type="Gene3D" id="3.40.640.10">
    <property type="entry name" value="Type I PLP-dependent aspartate aminotransferase-like (Major domain)"/>
    <property type="match status" value="1"/>
</dbReference>
<comment type="caution">
    <text evidence="10">The sequence shown here is derived from an EMBL/GenBank/DDBJ whole genome shotgun (WGS) entry which is preliminary data.</text>
</comment>
<dbReference type="SUPFAM" id="SSF53383">
    <property type="entry name" value="PLP-dependent transferases"/>
    <property type="match status" value="1"/>
</dbReference>
<dbReference type="GO" id="GO:0030170">
    <property type="term" value="F:pyridoxal phosphate binding"/>
    <property type="evidence" value="ECO:0007669"/>
    <property type="project" value="UniProtKB-UniRule"/>
</dbReference>
<evidence type="ECO:0000256" key="4">
    <source>
        <dbReference type="ARBA" id="ARBA00022679"/>
    </source>
</evidence>
<name>A0A2D0N8U5_FLAN2</name>
<protein>
    <recommendedName>
        <fullName evidence="8">Cysteine desulfurase</fullName>
        <ecNumber evidence="8">2.8.1.7</ecNumber>
    </recommendedName>
</protein>